<dbReference type="AlphaFoldDB" id="A0A4Q9M555"/>
<accession>A0A4Q9M555</accession>
<feature type="non-terminal residue" evidence="1">
    <location>
        <position position="66"/>
    </location>
</feature>
<reference evidence="1" key="1">
    <citation type="submission" date="2019-01" db="EMBL/GenBank/DDBJ databases">
        <title>Draft genome sequences of three monokaryotic isolates of the white-rot basidiomycete fungus Dichomitus squalens.</title>
        <authorList>
            <consortium name="DOE Joint Genome Institute"/>
            <person name="Lopez S.C."/>
            <person name="Andreopoulos B."/>
            <person name="Pangilinan J."/>
            <person name="Lipzen A."/>
            <person name="Riley R."/>
            <person name="Ahrendt S."/>
            <person name="Ng V."/>
            <person name="Barry K."/>
            <person name="Daum C."/>
            <person name="Grigoriev I.V."/>
            <person name="Hilden K.S."/>
            <person name="Makela M.R."/>
            <person name="de Vries R.P."/>
        </authorList>
    </citation>
    <scope>NUCLEOTIDE SEQUENCE [LARGE SCALE GENOMIC DNA]</scope>
    <source>
        <strain evidence="1">OM18370.1</strain>
    </source>
</reference>
<dbReference type="EMBL" id="ML143706">
    <property type="protein sequence ID" value="TBU21148.1"/>
    <property type="molecule type" value="Genomic_DNA"/>
</dbReference>
<sequence>EGKVFTGEIARLGKWNGKASEGFVGRTHFSVPPTSRGKPARSRPTPGVVVFLKVKFEQPYLTYRDW</sequence>
<protein>
    <submittedName>
        <fullName evidence="1">Uncharacterized protein</fullName>
    </submittedName>
</protein>
<organism evidence="1">
    <name type="scientific">Dichomitus squalens</name>
    <dbReference type="NCBI Taxonomy" id="114155"/>
    <lineage>
        <taxon>Eukaryota</taxon>
        <taxon>Fungi</taxon>
        <taxon>Dikarya</taxon>
        <taxon>Basidiomycota</taxon>
        <taxon>Agaricomycotina</taxon>
        <taxon>Agaricomycetes</taxon>
        <taxon>Polyporales</taxon>
        <taxon>Polyporaceae</taxon>
        <taxon>Dichomitus</taxon>
    </lineage>
</organism>
<dbReference type="Proteomes" id="UP000292957">
    <property type="component" value="Unassembled WGS sequence"/>
</dbReference>
<evidence type="ECO:0000313" key="1">
    <source>
        <dbReference type="EMBL" id="TBU21148.1"/>
    </source>
</evidence>
<gene>
    <name evidence="1" type="ORF">BD311DRAFT_600845</name>
</gene>
<dbReference type="OrthoDB" id="276239at2759"/>
<name>A0A4Q9M555_9APHY</name>
<proteinExistence type="predicted"/>
<feature type="non-terminal residue" evidence="1">
    <location>
        <position position="1"/>
    </location>
</feature>